<dbReference type="PROSITE" id="PS50921">
    <property type="entry name" value="ANTAR"/>
    <property type="match status" value="1"/>
</dbReference>
<sequence>MTPTRLIQNFQGFRAIVVSPVVPDVLRVTLTRLGLDVEHVHEQSLSAVNSTLLPERDVVIIDGDPGLPVAFVTAMTESRLPVPVIGLVGSEAPSRLRMLTEAGATAFLHKPVHGGAVYSSLYLGINAFRRRQQAEDFLADNEKRRRGRRHLVKAILLMMQREAMDDETAFDVLRRAAMRSRLGIEDFCEAWLRDNQPASSDTCSAINTQERDRA</sequence>
<evidence type="ECO:0000313" key="2">
    <source>
        <dbReference type="EMBL" id="QKE91031.1"/>
    </source>
</evidence>
<dbReference type="InterPro" id="IPR005561">
    <property type="entry name" value="ANTAR"/>
</dbReference>
<protein>
    <submittedName>
        <fullName evidence="2">ANTAR domain-containing protein</fullName>
    </submittedName>
</protein>
<dbReference type="KEGG" id="lck:HN018_14130"/>
<dbReference type="InterPro" id="IPR011006">
    <property type="entry name" value="CheY-like_superfamily"/>
</dbReference>
<gene>
    <name evidence="2" type="ORF">HN018_14130</name>
</gene>
<dbReference type="SUPFAM" id="SSF52172">
    <property type="entry name" value="CheY-like"/>
    <property type="match status" value="1"/>
</dbReference>
<keyword evidence="3" id="KW-1185">Reference proteome</keyword>
<dbReference type="AlphaFoldDB" id="A0A6M8HS56"/>
<dbReference type="Pfam" id="PF03861">
    <property type="entry name" value="ANTAR"/>
    <property type="match status" value="1"/>
</dbReference>
<dbReference type="Proteomes" id="UP000500767">
    <property type="component" value="Chromosome"/>
</dbReference>
<proteinExistence type="predicted"/>
<feature type="domain" description="ANTAR" evidence="1">
    <location>
        <begin position="131"/>
        <end position="192"/>
    </location>
</feature>
<evidence type="ECO:0000313" key="3">
    <source>
        <dbReference type="Proteomes" id="UP000500767"/>
    </source>
</evidence>
<dbReference type="RefSeq" id="WP_171833445.1">
    <property type="nucleotide sequence ID" value="NZ_CP053708.1"/>
</dbReference>
<organism evidence="2 3">
    <name type="scientific">Lichenicola cladoniae</name>
    <dbReference type="NCBI Taxonomy" id="1484109"/>
    <lineage>
        <taxon>Bacteria</taxon>
        <taxon>Pseudomonadati</taxon>
        <taxon>Pseudomonadota</taxon>
        <taxon>Alphaproteobacteria</taxon>
        <taxon>Acetobacterales</taxon>
        <taxon>Acetobacteraceae</taxon>
        <taxon>Lichenicola</taxon>
    </lineage>
</organism>
<evidence type="ECO:0000259" key="1">
    <source>
        <dbReference type="PROSITE" id="PS50921"/>
    </source>
</evidence>
<dbReference type="EMBL" id="CP053708">
    <property type="protein sequence ID" value="QKE91031.1"/>
    <property type="molecule type" value="Genomic_DNA"/>
</dbReference>
<dbReference type="InterPro" id="IPR036388">
    <property type="entry name" value="WH-like_DNA-bd_sf"/>
</dbReference>
<name>A0A6M8HS56_9PROT</name>
<dbReference type="Gene3D" id="3.40.50.2300">
    <property type="match status" value="1"/>
</dbReference>
<dbReference type="Gene3D" id="1.10.10.10">
    <property type="entry name" value="Winged helix-like DNA-binding domain superfamily/Winged helix DNA-binding domain"/>
    <property type="match status" value="1"/>
</dbReference>
<accession>A0A6M8HS56</accession>
<dbReference type="GO" id="GO:0003723">
    <property type="term" value="F:RNA binding"/>
    <property type="evidence" value="ECO:0007669"/>
    <property type="project" value="InterPro"/>
</dbReference>
<reference evidence="2 3" key="1">
    <citation type="journal article" date="2014" name="World J. Microbiol. Biotechnol.">
        <title>Biodiversity and physiological characteristics of Antarctic and Arctic lichens-associated bacteria.</title>
        <authorList>
            <person name="Lee Y.M."/>
            <person name="Kim E.H."/>
            <person name="Lee H.K."/>
            <person name="Hong S.G."/>
        </authorList>
    </citation>
    <scope>NUCLEOTIDE SEQUENCE [LARGE SCALE GENOMIC DNA]</scope>
    <source>
        <strain evidence="2 3">PAMC 26569</strain>
    </source>
</reference>